<reference evidence="2" key="2">
    <citation type="submission" date="2013-12" db="EMBL/GenBank/DDBJ databases">
        <title>Evolution of pathogenesis and genome organization in the Tremellales.</title>
        <authorList>
            <person name="Cuomo C."/>
            <person name="Litvintseva A."/>
            <person name="Heitman J."/>
            <person name="Chen Y."/>
            <person name="Sun S."/>
            <person name="Springer D."/>
            <person name="Dromer F."/>
            <person name="Young S."/>
            <person name="Zeng Q."/>
            <person name="Chapman S."/>
            <person name="Gujja S."/>
            <person name="Saif S."/>
            <person name="Birren B."/>
        </authorList>
    </citation>
    <scope>NUCLEOTIDE SEQUENCE [LARGE SCALE GENOMIC DNA]</scope>
    <source>
        <strain evidence="2">BCC8398</strain>
    </source>
</reference>
<accession>A0A1B9GPI8</accession>
<protein>
    <recommendedName>
        <fullName evidence="3">F-box domain-containing protein</fullName>
    </recommendedName>
</protein>
<gene>
    <name evidence="1" type="ORF">I316_05260</name>
</gene>
<sequence>MSVFVPVPTETDAPHRHGLGLGALFTDSADTELVERVVRYLPLGDISRFIRVNRNTNEALTPSSSFQLRYRTAFHAILSPCAPPWAANFPHPDHVPLKDYDHHPDNRTSSSEKLARLLERERLDTLNPSPIRCIHVPDATVHEVKDGYILASESIRKTPIIVPQDGPKPSYKLDGFNVWKHGTSEGSDQKGSEEGKRAAFRLQGVWGWRTDIGLDYDAVAMCPKDNVTAVTHKMYVLDSPSPLFDWLYETSTGIFMSMIASANVSTIMQVADARWVASTGRGLPKSASLPPPTMKPKSSLAATKICPCPLTKPIALPSLGGPRNRNKSGKHDRSVDTDDMLAIRCIECKLLKLRETEVTMLWDARRLLTDLCADQDMVVFAMQNGAHIMTF</sequence>
<name>A0A1B9GPI8_9TREE</name>
<reference evidence="1 2" key="1">
    <citation type="submission" date="2013-07" db="EMBL/GenBank/DDBJ databases">
        <title>The Genome Sequence of Cryptococcus heveanensis BCC8398.</title>
        <authorList>
            <consortium name="The Broad Institute Genome Sequencing Platform"/>
            <person name="Cuomo C."/>
            <person name="Litvintseva A."/>
            <person name="Chen Y."/>
            <person name="Heitman J."/>
            <person name="Sun S."/>
            <person name="Springer D."/>
            <person name="Dromer F."/>
            <person name="Young S.K."/>
            <person name="Zeng Q."/>
            <person name="Gargeya S."/>
            <person name="Fitzgerald M."/>
            <person name="Abouelleil A."/>
            <person name="Alvarado L."/>
            <person name="Berlin A.M."/>
            <person name="Chapman S.B."/>
            <person name="Dewar J."/>
            <person name="Goldberg J."/>
            <person name="Griggs A."/>
            <person name="Gujja S."/>
            <person name="Hansen M."/>
            <person name="Howarth C."/>
            <person name="Imamovic A."/>
            <person name="Larimer J."/>
            <person name="McCowan C."/>
            <person name="Murphy C."/>
            <person name="Pearson M."/>
            <person name="Priest M."/>
            <person name="Roberts A."/>
            <person name="Saif S."/>
            <person name="Shea T."/>
            <person name="Sykes S."/>
            <person name="Wortman J."/>
            <person name="Nusbaum C."/>
            <person name="Birren B."/>
        </authorList>
    </citation>
    <scope>NUCLEOTIDE SEQUENCE [LARGE SCALE GENOMIC DNA]</scope>
    <source>
        <strain evidence="1 2">BCC8398</strain>
    </source>
</reference>
<keyword evidence="2" id="KW-1185">Reference proteome</keyword>
<proteinExistence type="predicted"/>
<evidence type="ECO:0000313" key="2">
    <source>
        <dbReference type="Proteomes" id="UP000092666"/>
    </source>
</evidence>
<dbReference type="OrthoDB" id="2564566at2759"/>
<dbReference type="AlphaFoldDB" id="A0A1B9GPI8"/>
<organism evidence="1 2">
    <name type="scientific">Kwoniella heveanensis BCC8398</name>
    <dbReference type="NCBI Taxonomy" id="1296120"/>
    <lineage>
        <taxon>Eukaryota</taxon>
        <taxon>Fungi</taxon>
        <taxon>Dikarya</taxon>
        <taxon>Basidiomycota</taxon>
        <taxon>Agaricomycotina</taxon>
        <taxon>Tremellomycetes</taxon>
        <taxon>Tremellales</taxon>
        <taxon>Cryptococcaceae</taxon>
        <taxon>Kwoniella</taxon>
    </lineage>
</organism>
<evidence type="ECO:0008006" key="3">
    <source>
        <dbReference type="Google" id="ProtNLM"/>
    </source>
</evidence>
<dbReference type="Proteomes" id="UP000092666">
    <property type="component" value="Unassembled WGS sequence"/>
</dbReference>
<dbReference type="EMBL" id="KI669506">
    <property type="protein sequence ID" value="OCF32923.1"/>
    <property type="molecule type" value="Genomic_DNA"/>
</dbReference>
<evidence type="ECO:0000313" key="1">
    <source>
        <dbReference type="EMBL" id="OCF32923.1"/>
    </source>
</evidence>